<dbReference type="Gene3D" id="3.20.20.150">
    <property type="entry name" value="Divalent-metal-dependent TIM barrel enzymes"/>
    <property type="match status" value="1"/>
</dbReference>
<dbReference type="AlphaFoldDB" id="A0A6B0TJ07"/>
<name>A0A6B0TJ07_9RHOB</name>
<dbReference type="PANTHER" id="PTHR12110">
    <property type="entry name" value="HYDROXYPYRUVATE ISOMERASE"/>
    <property type="match status" value="1"/>
</dbReference>
<organism evidence="2 3">
    <name type="scientific">Oceanomicrobium pacificus</name>
    <dbReference type="NCBI Taxonomy" id="2692916"/>
    <lineage>
        <taxon>Bacteria</taxon>
        <taxon>Pseudomonadati</taxon>
        <taxon>Pseudomonadota</taxon>
        <taxon>Alphaproteobacteria</taxon>
        <taxon>Rhodobacterales</taxon>
        <taxon>Paracoccaceae</taxon>
        <taxon>Oceanomicrobium</taxon>
    </lineage>
</organism>
<evidence type="ECO:0000259" key="1">
    <source>
        <dbReference type="Pfam" id="PF01261"/>
    </source>
</evidence>
<dbReference type="RefSeq" id="WP_160851704.1">
    <property type="nucleotide sequence ID" value="NZ_WUWG01000001.1"/>
</dbReference>
<keyword evidence="3" id="KW-1185">Reference proteome</keyword>
<dbReference type="Proteomes" id="UP000436016">
    <property type="component" value="Unassembled WGS sequence"/>
</dbReference>
<feature type="domain" description="Xylose isomerase-like TIM barrel" evidence="1">
    <location>
        <begin position="13"/>
        <end position="262"/>
    </location>
</feature>
<proteinExistence type="predicted"/>
<evidence type="ECO:0000313" key="2">
    <source>
        <dbReference type="EMBL" id="MXU64390.1"/>
    </source>
</evidence>
<dbReference type="Pfam" id="PF01261">
    <property type="entry name" value="AP_endonuc_2"/>
    <property type="match status" value="1"/>
</dbReference>
<accession>A0A6B0TJ07</accession>
<protein>
    <submittedName>
        <fullName evidence="2">TIM barrel protein</fullName>
    </submittedName>
</protein>
<dbReference type="InterPro" id="IPR013022">
    <property type="entry name" value="Xyl_isomerase-like_TIM-brl"/>
</dbReference>
<evidence type="ECO:0000313" key="3">
    <source>
        <dbReference type="Proteomes" id="UP000436016"/>
    </source>
</evidence>
<dbReference type="EMBL" id="WUWG01000001">
    <property type="protein sequence ID" value="MXU64390.1"/>
    <property type="molecule type" value="Genomic_DNA"/>
</dbReference>
<sequence length="274" mass="30006">MRLGIEAGADTIEAAVELGIRGVPVDAAELASKGVGATLSTLKKHGLEVCQIGAFGFNPLSEDEAAQETQKDLLREVIPMAADTGCPYIVICGGNHHPSGFGDFDPRNWTEGAFDELVVTLQPFVALAARHGAKIAIEPYLKTAINHPERFHRLRERLSHPEALVANVDVTSLYDFRDYARPDQICREVCQGFSGVYGLGHIKDIGLEPGFHLQMGLAPLGTSPTNWIEVLRMMEPHMPKDSWLILEHLSDIEEARRSTAKLRDYAKEAGVSLT</sequence>
<dbReference type="SUPFAM" id="SSF51658">
    <property type="entry name" value="Xylose isomerase-like"/>
    <property type="match status" value="1"/>
</dbReference>
<dbReference type="InterPro" id="IPR036237">
    <property type="entry name" value="Xyl_isomerase-like_sf"/>
</dbReference>
<comment type="caution">
    <text evidence="2">The sequence shown here is derived from an EMBL/GenBank/DDBJ whole genome shotgun (WGS) entry which is preliminary data.</text>
</comment>
<gene>
    <name evidence="2" type="ORF">GSH16_02940</name>
</gene>
<reference evidence="2 3" key="1">
    <citation type="submission" date="2019-12" db="EMBL/GenBank/DDBJ databases">
        <title>Strain KN286 was isolated from seawater, which was collected from Caroline Seamount in the tropical western Pacific.</title>
        <authorList>
            <person name="Wang Q."/>
        </authorList>
    </citation>
    <scope>NUCLEOTIDE SEQUENCE [LARGE SCALE GENOMIC DNA]</scope>
    <source>
        <strain evidence="2 3">KN286</strain>
    </source>
</reference>
<dbReference type="InterPro" id="IPR050312">
    <property type="entry name" value="IolE/XylAMocC-like"/>
</dbReference>
<dbReference type="PANTHER" id="PTHR12110:SF21">
    <property type="entry name" value="XYLOSE ISOMERASE-LIKE TIM BARREL DOMAIN-CONTAINING PROTEIN"/>
    <property type="match status" value="1"/>
</dbReference>